<protein>
    <submittedName>
        <fullName evidence="7">Efflux RND transporter periplasmic adaptor subunit</fullName>
    </submittedName>
</protein>
<dbReference type="AlphaFoldDB" id="A0A3E1KAB0"/>
<proteinExistence type="inferred from homology"/>
<evidence type="ECO:0000256" key="3">
    <source>
        <dbReference type="SAM" id="Coils"/>
    </source>
</evidence>
<sequence>MPNTKTATTRTRTTSTVTTAGSRMTTDRSRAGRTGTTLLVLVLLVLLVLSGCGVEEAGHGHEHGDEAGHAHGDAAGGAHAEESSGEPVVVTDYTAQTELFVEFPPLVAGESSTFLAHVTRLSDFQPMRSGRMDVVLAQGDRTVARFRVNEPARDGLFTPAVTPREAGEFRLLLRVAGEGLEVEHDLGAFRVYESRQAARVTAPAAEGDISYLKEQQWNDVFAAEPVFERPLRPSVLGFATVAAPADAGAELRAPADGYMTHRELARAGDRVEAGEVLGFVVPRLGAETDFGSLRVELEQARSTLALARRDVERLAPLFEQGAVPERRLIEARERVEVAQAEFEAARARLQQYEQGDGEAGIALRSPAAGEVVEVSTRPGAFVRSGDRVFRIASPDHRWLEIRLPERFAGDIGQSSGAWLEGEDGGAVVLDEASGARVVQTEAAVDPTTRTVGVTLDYPIDQGPKLIGARLPAHVFVAAAEPRLAVPRSAVIEDGGRDVVYVQTGGETFDRRPVRLGIVDGDYVEVLAGLSAGERVVSRGAYSVRLAAAGGNDIGHGHAH</sequence>
<keyword evidence="5" id="KW-1133">Transmembrane helix</keyword>
<dbReference type="Pfam" id="PF25975">
    <property type="entry name" value="CzcB_C"/>
    <property type="match status" value="1"/>
</dbReference>
<dbReference type="OrthoDB" id="9800613at2"/>
<feature type="coiled-coil region" evidence="3">
    <location>
        <begin position="328"/>
        <end position="355"/>
    </location>
</feature>
<dbReference type="InterPro" id="IPR006143">
    <property type="entry name" value="RND_pump_MFP"/>
</dbReference>
<dbReference type="Gene3D" id="2.40.50.100">
    <property type="match status" value="1"/>
</dbReference>
<feature type="domain" description="CzcB-like C-terminal circularly permuted SH3-like" evidence="6">
    <location>
        <begin position="483"/>
        <end position="543"/>
    </location>
</feature>
<keyword evidence="8" id="KW-1185">Reference proteome</keyword>
<evidence type="ECO:0000259" key="6">
    <source>
        <dbReference type="Pfam" id="PF25975"/>
    </source>
</evidence>
<dbReference type="Gene3D" id="2.40.420.20">
    <property type="match status" value="1"/>
</dbReference>
<evidence type="ECO:0000256" key="2">
    <source>
        <dbReference type="ARBA" id="ARBA00022448"/>
    </source>
</evidence>
<gene>
    <name evidence="7" type="ORF">DZC52_05365</name>
</gene>
<evidence type="ECO:0000256" key="1">
    <source>
        <dbReference type="ARBA" id="ARBA00009477"/>
    </source>
</evidence>
<comment type="similarity">
    <text evidence="1">Belongs to the membrane fusion protein (MFP) (TC 8.A.1) family.</text>
</comment>
<dbReference type="GO" id="GO:0046914">
    <property type="term" value="F:transition metal ion binding"/>
    <property type="evidence" value="ECO:0007669"/>
    <property type="project" value="TreeGrafter"/>
</dbReference>
<dbReference type="PANTHER" id="PTHR30097:SF15">
    <property type="entry name" value="CATION EFFLUX SYSTEM PROTEIN CUSB"/>
    <property type="match status" value="1"/>
</dbReference>
<dbReference type="SUPFAM" id="SSF111369">
    <property type="entry name" value="HlyD-like secretion proteins"/>
    <property type="match status" value="1"/>
</dbReference>
<feature type="compositionally biased region" description="Low complexity" evidence="4">
    <location>
        <begin position="1"/>
        <end position="24"/>
    </location>
</feature>
<keyword evidence="5" id="KW-0472">Membrane</keyword>
<feature type="region of interest" description="Disordered" evidence="4">
    <location>
        <begin position="1"/>
        <end position="30"/>
    </location>
</feature>
<dbReference type="GO" id="GO:0060003">
    <property type="term" value="P:copper ion export"/>
    <property type="evidence" value="ECO:0007669"/>
    <property type="project" value="TreeGrafter"/>
</dbReference>
<evidence type="ECO:0000256" key="5">
    <source>
        <dbReference type="SAM" id="Phobius"/>
    </source>
</evidence>
<name>A0A3E1KAB0_9GAMM</name>
<dbReference type="PANTHER" id="PTHR30097">
    <property type="entry name" value="CATION EFFLUX SYSTEM PROTEIN CUSB"/>
    <property type="match status" value="1"/>
</dbReference>
<dbReference type="EMBL" id="QUZK01000022">
    <property type="protein sequence ID" value="RFF31245.1"/>
    <property type="molecule type" value="Genomic_DNA"/>
</dbReference>
<reference evidence="7 8" key="1">
    <citation type="submission" date="2018-08" db="EMBL/GenBank/DDBJ databases">
        <title>Wenzhouxiangella salilacus sp. nov., a novel bacterium isolated from a saline lake in Xinjiang Province, China.</title>
        <authorList>
            <person name="Han S."/>
        </authorList>
    </citation>
    <scope>NUCLEOTIDE SEQUENCE [LARGE SCALE GENOMIC DNA]</scope>
    <source>
        <strain evidence="7 8">XDB06</strain>
    </source>
</reference>
<comment type="caution">
    <text evidence="7">The sequence shown here is derived from an EMBL/GenBank/DDBJ whole genome shotgun (WGS) entry which is preliminary data.</text>
</comment>
<evidence type="ECO:0000256" key="4">
    <source>
        <dbReference type="SAM" id="MobiDB-lite"/>
    </source>
</evidence>
<evidence type="ECO:0000313" key="8">
    <source>
        <dbReference type="Proteomes" id="UP000260351"/>
    </source>
</evidence>
<dbReference type="Gene3D" id="2.40.30.170">
    <property type="match status" value="1"/>
</dbReference>
<dbReference type="GO" id="GO:0015679">
    <property type="term" value="P:plasma membrane copper ion transport"/>
    <property type="evidence" value="ECO:0007669"/>
    <property type="project" value="TreeGrafter"/>
</dbReference>
<dbReference type="InterPro" id="IPR051909">
    <property type="entry name" value="MFP_Cation_Efflux"/>
</dbReference>
<keyword evidence="5" id="KW-0812">Transmembrane</keyword>
<feature type="transmembrane region" description="Helical" evidence="5">
    <location>
        <begin position="31"/>
        <end position="49"/>
    </location>
</feature>
<keyword evidence="3" id="KW-0175">Coiled coil</keyword>
<dbReference type="InterPro" id="IPR058649">
    <property type="entry name" value="CzcB_C"/>
</dbReference>
<dbReference type="FunFam" id="2.40.420.20:FF:000006">
    <property type="entry name" value="RND family efflux transporter MFP subunit"/>
    <property type="match status" value="1"/>
</dbReference>
<feature type="compositionally biased region" description="Basic and acidic residues" evidence="4">
    <location>
        <begin position="58"/>
        <end position="72"/>
    </location>
</feature>
<dbReference type="GO" id="GO:0030288">
    <property type="term" value="C:outer membrane-bounded periplasmic space"/>
    <property type="evidence" value="ECO:0007669"/>
    <property type="project" value="TreeGrafter"/>
</dbReference>
<feature type="region of interest" description="Disordered" evidence="4">
    <location>
        <begin position="58"/>
        <end position="85"/>
    </location>
</feature>
<dbReference type="Gene3D" id="1.10.287.470">
    <property type="entry name" value="Helix hairpin bin"/>
    <property type="match status" value="1"/>
</dbReference>
<organism evidence="7 8">
    <name type="scientific">Wenzhouxiangella sediminis</name>
    <dbReference type="NCBI Taxonomy" id="1792836"/>
    <lineage>
        <taxon>Bacteria</taxon>
        <taxon>Pseudomonadati</taxon>
        <taxon>Pseudomonadota</taxon>
        <taxon>Gammaproteobacteria</taxon>
        <taxon>Chromatiales</taxon>
        <taxon>Wenzhouxiangellaceae</taxon>
        <taxon>Wenzhouxiangella</taxon>
    </lineage>
</organism>
<dbReference type="GO" id="GO:0022857">
    <property type="term" value="F:transmembrane transporter activity"/>
    <property type="evidence" value="ECO:0007669"/>
    <property type="project" value="InterPro"/>
</dbReference>
<dbReference type="NCBIfam" id="TIGR01730">
    <property type="entry name" value="RND_mfp"/>
    <property type="match status" value="1"/>
</dbReference>
<dbReference type="Proteomes" id="UP000260351">
    <property type="component" value="Unassembled WGS sequence"/>
</dbReference>
<evidence type="ECO:0000313" key="7">
    <source>
        <dbReference type="EMBL" id="RFF31245.1"/>
    </source>
</evidence>
<accession>A0A3E1KAB0</accession>
<keyword evidence="2" id="KW-0813">Transport</keyword>
<dbReference type="GO" id="GO:0016020">
    <property type="term" value="C:membrane"/>
    <property type="evidence" value="ECO:0007669"/>
    <property type="project" value="InterPro"/>
</dbReference>